<dbReference type="EMBL" id="JBHSEF010000022">
    <property type="protein sequence ID" value="MFC4355237.1"/>
    <property type="molecule type" value="Genomic_DNA"/>
</dbReference>
<evidence type="ECO:0000313" key="2">
    <source>
        <dbReference type="Proteomes" id="UP001595733"/>
    </source>
</evidence>
<accession>A0ABV8UV91</accession>
<comment type="caution">
    <text evidence="1">The sequence shown here is derived from an EMBL/GenBank/DDBJ whole genome shotgun (WGS) entry which is preliminary data.</text>
</comment>
<evidence type="ECO:0000313" key="1">
    <source>
        <dbReference type="EMBL" id="MFC4355237.1"/>
    </source>
</evidence>
<dbReference type="Proteomes" id="UP001595733">
    <property type="component" value="Unassembled WGS sequence"/>
</dbReference>
<keyword evidence="2" id="KW-1185">Reference proteome</keyword>
<sequence>MSTTDTILDRFENEEAVFLVNGSEANELRLPLKEIPISLKEGDTVRIHESKEGYIFERMREGEGTTELKMGEMIEHLRTRDKRNR</sequence>
<protein>
    <submittedName>
        <fullName evidence="1">DUF3006 family protein</fullName>
    </submittedName>
</protein>
<dbReference type="Pfam" id="PF11213">
    <property type="entry name" value="DUF3006"/>
    <property type="match status" value="1"/>
</dbReference>
<proteinExistence type="predicted"/>
<name>A0ABV8UV91_9BACL</name>
<reference evidence="2" key="1">
    <citation type="journal article" date="2019" name="Int. J. Syst. Evol. Microbiol.">
        <title>The Global Catalogue of Microorganisms (GCM) 10K type strain sequencing project: providing services to taxonomists for standard genome sequencing and annotation.</title>
        <authorList>
            <consortium name="The Broad Institute Genomics Platform"/>
            <consortium name="The Broad Institute Genome Sequencing Center for Infectious Disease"/>
            <person name="Wu L."/>
            <person name="Ma J."/>
        </authorList>
    </citation>
    <scope>NUCLEOTIDE SEQUENCE [LARGE SCALE GENOMIC DNA]</scope>
    <source>
        <strain evidence="2">CCUG 50353</strain>
    </source>
</reference>
<organism evidence="1 2">
    <name type="scientific">Chryseomicrobium palamuruense</name>
    <dbReference type="NCBI Taxonomy" id="682973"/>
    <lineage>
        <taxon>Bacteria</taxon>
        <taxon>Bacillati</taxon>
        <taxon>Bacillota</taxon>
        <taxon>Bacilli</taxon>
        <taxon>Bacillales</taxon>
        <taxon>Caryophanaceae</taxon>
        <taxon>Chryseomicrobium</taxon>
    </lineage>
</organism>
<dbReference type="RefSeq" id="WP_378141643.1">
    <property type="nucleotide sequence ID" value="NZ_JBHSEF010000022.1"/>
</dbReference>
<dbReference type="InterPro" id="IPR021377">
    <property type="entry name" value="DUF3006"/>
</dbReference>
<gene>
    <name evidence="1" type="ORF">ACFO0S_09285</name>
</gene>